<proteinExistence type="predicted"/>
<evidence type="ECO:0008006" key="3">
    <source>
        <dbReference type="Google" id="ProtNLM"/>
    </source>
</evidence>
<comment type="caution">
    <text evidence="1">The sequence shown here is derived from an EMBL/GenBank/DDBJ whole genome shotgun (WGS) entry which is preliminary data.</text>
</comment>
<organism evidence="1 2">
    <name type="scientific">Winogradskya humida</name>
    <dbReference type="NCBI Taxonomy" id="113566"/>
    <lineage>
        <taxon>Bacteria</taxon>
        <taxon>Bacillati</taxon>
        <taxon>Actinomycetota</taxon>
        <taxon>Actinomycetes</taxon>
        <taxon>Micromonosporales</taxon>
        <taxon>Micromonosporaceae</taxon>
        <taxon>Winogradskya</taxon>
    </lineage>
</organism>
<dbReference type="EMBL" id="BOMN01000093">
    <property type="protein sequence ID" value="GIE23624.1"/>
    <property type="molecule type" value="Genomic_DNA"/>
</dbReference>
<protein>
    <recommendedName>
        <fullName evidence="3">Late control gene D protein (GPD)</fullName>
    </recommendedName>
</protein>
<evidence type="ECO:0000313" key="2">
    <source>
        <dbReference type="Proteomes" id="UP000603200"/>
    </source>
</evidence>
<reference evidence="1 2" key="1">
    <citation type="submission" date="2021-01" db="EMBL/GenBank/DDBJ databases">
        <title>Whole genome shotgun sequence of Actinoplanes humidus NBRC 14915.</title>
        <authorList>
            <person name="Komaki H."/>
            <person name="Tamura T."/>
        </authorList>
    </citation>
    <scope>NUCLEOTIDE SEQUENCE [LARGE SCALE GENOMIC DNA]</scope>
    <source>
        <strain evidence="1 2">NBRC 14915</strain>
    </source>
</reference>
<evidence type="ECO:0000313" key="1">
    <source>
        <dbReference type="EMBL" id="GIE23624.1"/>
    </source>
</evidence>
<dbReference type="Proteomes" id="UP000603200">
    <property type="component" value="Unassembled WGS sequence"/>
</dbReference>
<gene>
    <name evidence="1" type="ORF">Ahu01nite_067260</name>
</gene>
<name>A0ABQ3ZYG4_9ACTN</name>
<dbReference type="RefSeq" id="WP_203840679.1">
    <property type="nucleotide sequence ID" value="NZ_BAAATV010000013.1"/>
</dbReference>
<sequence length="268" mass="27848">MTTHLVLRVGDGPWQSADVTGLDGDELAVAISGLDGVTATVGDDGLLVLATEETGETTTLEVDPEASTAVLGWSSYRAAGQGPGHATLTGSRPGPYAPAPDAAMTLHVDGKSRKVTFDEEDHGEWSADDVAARINRQLRRKVAHGTGDGRVRITSPTQGVGSRLEVTGPEGDVPDAAELLGFTGDAARDDPYRTEPARLICRPAAEGTDTGVVVENLTAAPLELQLPTGRSVLPARGRLVVTRDAAADGLLGRLSAQGTVRMSPERNS</sequence>
<keyword evidence="2" id="KW-1185">Reference proteome</keyword>
<accession>A0ABQ3ZYG4</accession>